<protein>
    <submittedName>
        <fullName evidence="2">Plasmid stability protein</fullName>
    </submittedName>
</protein>
<evidence type="ECO:0000259" key="1">
    <source>
        <dbReference type="Pfam" id="PF22513"/>
    </source>
</evidence>
<dbReference type="InterPro" id="IPR010985">
    <property type="entry name" value="Ribbon_hlx_hlx"/>
</dbReference>
<dbReference type="SUPFAM" id="SSF47598">
    <property type="entry name" value="Ribbon-helix-helix"/>
    <property type="match status" value="1"/>
</dbReference>
<evidence type="ECO:0000313" key="2">
    <source>
        <dbReference type="EMBL" id="MBB6392305.1"/>
    </source>
</evidence>
<feature type="domain" description="Antitoxin FitA-like ribbon-helix-helix" evidence="1">
    <location>
        <begin position="4"/>
        <end position="42"/>
    </location>
</feature>
<dbReference type="InterPro" id="IPR053853">
    <property type="entry name" value="FitA-like_RHH"/>
</dbReference>
<dbReference type="Pfam" id="PF22513">
    <property type="entry name" value="FitA-like_RHH"/>
    <property type="match status" value="1"/>
</dbReference>
<dbReference type="AlphaFoldDB" id="A0A7X0FSH5"/>
<keyword evidence="3" id="KW-1185">Reference proteome</keyword>
<dbReference type="RefSeq" id="WP_221446625.1">
    <property type="nucleotide sequence ID" value="NZ_BAAAJR010000011.1"/>
</dbReference>
<proteinExistence type="predicted"/>
<name>A0A7X0FSH5_9MICO</name>
<dbReference type="EMBL" id="JACHML010000001">
    <property type="protein sequence ID" value="MBB6392305.1"/>
    <property type="molecule type" value="Genomic_DNA"/>
</dbReference>
<dbReference type="InterPro" id="IPR013321">
    <property type="entry name" value="Arc_rbn_hlx_hlx"/>
</dbReference>
<gene>
    <name evidence="2" type="ORF">HD594_002618</name>
</gene>
<comment type="caution">
    <text evidence="2">The sequence shown here is derived from an EMBL/GenBank/DDBJ whole genome shotgun (WGS) entry which is preliminary data.</text>
</comment>
<organism evidence="2 3">
    <name type="scientific">Microbacterium thalassium</name>
    <dbReference type="NCBI Taxonomy" id="362649"/>
    <lineage>
        <taxon>Bacteria</taxon>
        <taxon>Bacillati</taxon>
        <taxon>Actinomycetota</taxon>
        <taxon>Actinomycetes</taxon>
        <taxon>Micrococcales</taxon>
        <taxon>Microbacteriaceae</taxon>
        <taxon>Microbacterium</taxon>
    </lineage>
</organism>
<dbReference type="Gene3D" id="1.10.1220.10">
    <property type="entry name" value="Met repressor-like"/>
    <property type="match status" value="1"/>
</dbReference>
<evidence type="ECO:0000313" key="3">
    <source>
        <dbReference type="Proteomes" id="UP000537775"/>
    </source>
</evidence>
<dbReference type="GO" id="GO:0006355">
    <property type="term" value="P:regulation of DNA-templated transcription"/>
    <property type="evidence" value="ECO:0007669"/>
    <property type="project" value="InterPro"/>
</dbReference>
<dbReference type="Proteomes" id="UP000537775">
    <property type="component" value="Unassembled WGS sequence"/>
</dbReference>
<sequence length="77" mass="8295">MAMATLTIRNLPDATRLALKARAAAHNQSMEAEVRDILADAVAARSDFVVDWIAATASLRGDFEAPERSPARDVDLS</sequence>
<reference evidence="2 3" key="1">
    <citation type="submission" date="2020-08" db="EMBL/GenBank/DDBJ databases">
        <title>Sequencing the genomes of 1000 actinobacteria strains.</title>
        <authorList>
            <person name="Klenk H.-P."/>
        </authorList>
    </citation>
    <scope>NUCLEOTIDE SEQUENCE [LARGE SCALE GENOMIC DNA]</scope>
    <source>
        <strain evidence="2 3">DSM 12511</strain>
    </source>
</reference>
<accession>A0A7X0FSH5</accession>